<feature type="binding site" evidence="6">
    <location>
        <position position="97"/>
    </location>
    <ligand>
        <name>Mg(2+)</name>
        <dbReference type="ChEBI" id="CHEBI:18420"/>
    </ligand>
</feature>
<proteinExistence type="inferred from homology"/>
<evidence type="ECO:0000256" key="4">
    <source>
        <dbReference type="ARBA" id="ARBA00022801"/>
    </source>
</evidence>
<gene>
    <name evidence="6" type="primary">vapC</name>
    <name evidence="8" type="ORF">QNJ86_05465</name>
</gene>
<dbReference type="EMBL" id="JASJEU010000012">
    <property type="protein sequence ID" value="MDJ1650239.1"/>
    <property type="molecule type" value="Genomic_DNA"/>
</dbReference>
<dbReference type="InterPro" id="IPR022907">
    <property type="entry name" value="VapC_family"/>
</dbReference>
<dbReference type="InterPro" id="IPR044153">
    <property type="entry name" value="PIN_Pae0151-like"/>
</dbReference>
<dbReference type="EC" id="3.1.-.-" evidence="6"/>
<keyword evidence="1 6" id="KW-1277">Toxin-antitoxin system</keyword>
<dbReference type="InterPro" id="IPR029060">
    <property type="entry name" value="PIN-like_dom_sf"/>
</dbReference>
<feature type="binding site" evidence="6">
    <location>
        <position position="5"/>
    </location>
    <ligand>
        <name>Mg(2+)</name>
        <dbReference type="ChEBI" id="CHEBI:18420"/>
    </ligand>
</feature>
<evidence type="ECO:0000256" key="3">
    <source>
        <dbReference type="ARBA" id="ARBA00022723"/>
    </source>
</evidence>
<evidence type="ECO:0000256" key="6">
    <source>
        <dbReference type="HAMAP-Rule" id="MF_00265"/>
    </source>
</evidence>
<organism evidence="8 9">
    <name type="scientific">Gordonibacter faecis</name>
    <dbReference type="NCBI Taxonomy" id="3047475"/>
    <lineage>
        <taxon>Bacteria</taxon>
        <taxon>Bacillati</taxon>
        <taxon>Actinomycetota</taxon>
        <taxon>Coriobacteriia</taxon>
        <taxon>Eggerthellales</taxon>
        <taxon>Eggerthellaceae</taxon>
        <taxon>Gordonibacter</taxon>
    </lineage>
</organism>
<dbReference type="PANTHER" id="PTHR35901:SF1">
    <property type="entry name" value="EXONUCLEASE VAPC9"/>
    <property type="match status" value="1"/>
</dbReference>
<keyword evidence="4 6" id="KW-0378">Hydrolase</keyword>
<feature type="domain" description="PIN" evidence="7">
    <location>
        <begin position="2"/>
        <end position="120"/>
    </location>
</feature>
<dbReference type="InterPro" id="IPR002716">
    <property type="entry name" value="PIN_dom"/>
</dbReference>
<dbReference type="Pfam" id="PF01850">
    <property type="entry name" value="PIN"/>
    <property type="match status" value="1"/>
</dbReference>
<comment type="function">
    <text evidence="6">Toxic component of a toxin-antitoxin (TA) system. An RNase.</text>
</comment>
<dbReference type="PANTHER" id="PTHR35901">
    <property type="entry name" value="RIBONUCLEASE VAPC3"/>
    <property type="match status" value="1"/>
</dbReference>
<accession>A0ABT7DL34</accession>
<dbReference type="Proteomes" id="UP001232750">
    <property type="component" value="Unassembled WGS sequence"/>
</dbReference>
<evidence type="ECO:0000313" key="8">
    <source>
        <dbReference type="EMBL" id="MDJ1650239.1"/>
    </source>
</evidence>
<dbReference type="Gene3D" id="3.40.50.1010">
    <property type="entry name" value="5'-nuclease"/>
    <property type="match status" value="1"/>
</dbReference>
<keyword evidence="6" id="KW-0800">Toxin</keyword>
<dbReference type="RefSeq" id="WP_283831591.1">
    <property type="nucleotide sequence ID" value="NZ_JASJEU010000012.1"/>
</dbReference>
<dbReference type="InterPro" id="IPR051619">
    <property type="entry name" value="TypeII_TA_RNase_PINc/VapC"/>
</dbReference>
<protein>
    <recommendedName>
        <fullName evidence="6">Ribonuclease VapC</fullName>
        <shortName evidence="6">RNase VapC</shortName>
        <ecNumber evidence="6">3.1.-.-</ecNumber>
    </recommendedName>
    <alternativeName>
        <fullName evidence="6">Toxin VapC</fullName>
    </alternativeName>
</protein>
<keyword evidence="5 6" id="KW-0460">Magnesium</keyword>
<name>A0ABT7DL34_9ACTN</name>
<evidence type="ECO:0000259" key="7">
    <source>
        <dbReference type="Pfam" id="PF01850"/>
    </source>
</evidence>
<dbReference type="SUPFAM" id="SSF88723">
    <property type="entry name" value="PIN domain-like"/>
    <property type="match status" value="1"/>
</dbReference>
<comment type="similarity">
    <text evidence="6">Belongs to the PINc/VapC protein family.</text>
</comment>
<evidence type="ECO:0000256" key="2">
    <source>
        <dbReference type="ARBA" id="ARBA00022722"/>
    </source>
</evidence>
<dbReference type="HAMAP" id="MF_00265">
    <property type="entry name" value="VapC_Nob1"/>
    <property type="match status" value="1"/>
</dbReference>
<keyword evidence="3 6" id="KW-0479">Metal-binding</keyword>
<dbReference type="CDD" id="cd09873">
    <property type="entry name" value="PIN_Pae0151-like"/>
    <property type="match status" value="1"/>
</dbReference>
<keyword evidence="2 6" id="KW-0540">Nuclease</keyword>
<reference evidence="8 9" key="1">
    <citation type="submission" date="2023-05" db="EMBL/GenBank/DDBJ databases">
        <title>Gordonibacter KGMB12511T sp. nov., isolated from faeces of healthy Korean.</title>
        <authorList>
            <person name="Kim H.S."/>
            <person name="Kim J.-S."/>
            <person name="Suh M.K."/>
            <person name="Eom M.K."/>
            <person name="Do H.E."/>
            <person name="Lee J.-S."/>
        </authorList>
    </citation>
    <scope>NUCLEOTIDE SEQUENCE [LARGE SCALE GENOMIC DNA]</scope>
    <source>
        <strain evidence="8 9">KGMB12511</strain>
    </source>
</reference>
<comment type="caution">
    <text evidence="8">The sequence shown here is derived from an EMBL/GenBank/DDBJ whole genome shotgun (WGS) entry which is preliminary data.</text>
</comment>
<evidence type="ECO:0000256" key="1">
    <source>
        <dbReference type="ARBA" id="ARBA00022649"/>
    </source>
</evidence>
<evidence type="ECO:0000313" key="9">
    <source>
        <dbReference type="Proteomes" id="UP001232750"/>
    </source>
</evidence>
<sequence>MIVLDCSAAVEMVLGTPRGQAFRCFMLEHKRVIASDLFRAEVRNALWKYVHAGLFSASHAEVLIEKALDLVDEFVPLEENAAESFAEAARQDHPVYDLFYVTLTRRQAATLFTADKKLVALCERLGVNSTCEMTLPPL</sequence>
<comment type="cofactor">
    <cofactor evidence="6">
        <name>Mg(2+)</name>
        <dbReference type="ChEBI" id="CHEBI:18420"/>
    </cofactor>
</comment>
<keyword evidence="9" id="KW-1185">Reference proteome</keyword>
<evidence type="ECO:0000256" key="5">
    <source>
        <dbReference type="ARBA" id="ARBA00022842"/>
    </source>
</evidence>